<dbReference type="EMBL" id="CP002608">
    <property type="protein sequence ID" value="AEB41978.1"/>
    <property type="molecule type" value="Genomic_DNA"/>
</dbReference>
<keyword evidence="4" id="KW-1185">Reference proteome</keyword>
<dbReference type="Proteomes" id="UP000008305">
    <property type="component" value="Chromosome"/>
</dbReference>
<reference evidence="3 4" key="1">
    <citation type="journal article" date="2011" name="J. Bacteriol.">
        <title>Genome sequence of the obligate intracellular animal pathogen Chlamydia pecorum E58.</title>
        <authorList>
            <person name="Mojica S."/>
            <person name="Huot Creasy H."/>
            <person name="Daugherty S."/>
            <person name="Read T.D."/>
            <person name="Kim T."/>
            <person name="Kaltenboeck B."/>
            <person name="Bavoil P."/>
            <person name="Myers G.S."/>
        </authorList>
    </citation>
    <scope>NUCLEOTIDE SEQUENCE [LARGE SCALE GENOMIC DNA]</scope>
    <source>
        <strain evidence="3 4">E58</strain>
    </source>
</reference>
<accession>A0AA34WIC3</accession>
<feature type="compositionally biased region" description="Basic residues" evidence="1">
    <location>
        <begin position="52"/>
        <end position="71"/>
    </location>
</feature>
<gene>
    <name evidence="3" type="ordered locus">G5S_1062</name>
</gene>
<dbReference type="AlphaFoldDB" id="A0AA34WIC3"/>
<dbReference type="RefSeq" id="WP_013713056.1">
    <property type="nucleotide sequence ID" value="NC_015408.1"/>
</dbReference>
<evidence type="ECO:0000313" key="4">
    <source>
        <dbReference type="Proteomes" id="UP000008305"/>
    </source>
</evidence>
<keyword evidence="2" id="KW-0732">Signal</keyword>
<proteinExistence type="predicted"/>
<name>A0AA34WIC3_CHLPE</name>
<feature type="region of interest" description="Disordered" evidence="1">
    <location>
        <begin position="21"/>
        <end position="77"/>
    </location>
</feature>
<evidence type="ECO:0000256" key="2">
    <source>
        <dbReference type="SAM" id="SignalP"/>
    </source>
</evidence>
<protein>
    <submittedName>
        <fullName evidence="3">Uncharacterized protein</fullName>
    </submittedName>
</protein>
<dbReference type="KEGG" id="cpm:G5S_1062"/>
<evidence type="ECO:0000313" key="3">
    <source>
        <dbReference type="EMBL" id="AEB41978.1"/>
    </source>
</evidence>
<sequence length="251" mass="28594">MKHLVLIAALFTISSVYASPHRQTQPQQFQQQRSKTPQRFRKSFKSPEIKKPTYKQPKRHSQPRNKKKFSQRKPSSPNLLWSSYSGVGYTINYPETWQCIDDKTQLPEKLDAVFIGRGIGQLTPTINLAQEITSKGISEYVEEVLTYHKTQDTTLESSIFTHIQSQSGEFTIIKTEKNSSWGRVYCLQAIAVLNHTAYILTSTTTLEDYPELSLIFFKAVASFSLEASKIPSGDAILEEALKKFKEETLAH</sequence>
<feature type="chain" id="PRO_5041460005" evidence="2">
    <location>
        <begin position="19"/>
        <end position="251"/>
    </location>
</feature>
<evidence type="ECO:0000256" key="1">
    <source>
        <dbReference type="SAM" id="MobiDB-lite"/>
    </source>
</evidence>
<organism evidence="3 4">
    <name type="scientific">Chlamydia pecorum (strain ATCC VR-628 / DSM 29919 / E58)</name>
    <name type="common">Chlamydophila pecorum</name>
    <dbReference type="NCBI Taxonomy" id="331635"/>
    <lineage>
        <taxon>Bacteria</taxon>
        <taxon>Pseudomonadati</taxon>
        <taxon>Chlamydiota</taxon>
        <taxon>Chlamydiia</taxon>
        <taxon>Chlamydiales</taxon>
        <taxon>Chlamydiaceae</taxon>
        <taxon>Chlamydia/Chlamydophila group</taxon>
        <taxon>Chlamydia</taxon>
    </lineage>
</organism>
<feature type="signal peptide" evidence="2">
    <location>
        <begin position="1"/>
        <end position="18"/>
    </location>
</feature>
<feature type="compositionally biased region" description="Low complexity" evidence="1">
    <location>
        <begin position="22"/>
        <end position="35"/>
    </location>
</feature>